<dbReference type="VEuPathDB" id="MicrosporidiaDB:AAJ76_7000105823"/>
<dbReference type="Pfam" id="PF00583">
    <property type="entry name" value="Acetyltransf_1"/>
    <property type="match status" value="1"/>
</dbReference>
<dbReference type="InterPro" id="IPR036427">
    <property type="entry name" value="Bromodomain-like_sf"/>
</dbReference>
<dbReference type="Gene3D" id="3.40.630.30">
    <property type="match status" value="1"/>
</dbReference>
<keyword evidence="4" id="KW-0808">Transferase</keyword>
<evidence type="ECO:0000259" key="13">
    <source>
        <dbReference type="PROSITE" id="PS50014"/>
    </source>
</evidence>
<keyword evidence="11" id="KW-0012">Acyltransferase</keyword>
<dbReference type="Proteomes" id="UP000034350">
    <property type="component" value="Unassembled WGS sequence"/>
</dbReference>
<evidence type="ECO:0000256" key="5">
    <source>
        <dbReference type="ARBA" id="ARBA00022853"/>
    </source>
</evidence>
<evidence type="ECO:0000256" key="12">
    <source>
        <dbReference type="PROSITE-ProRule" id="PRU00035"/>
    </source>
</evidence>
<evidence type="ECO:0000256" key="6">
    <source>
        <dbReference type="ARBA" id="ARBA00023015"/>
    </source>
</evidence>
<evidence type="ECO:0000256" key="4">
    <source>
        <dbReference type="ARBA" id="ARBA00022679"/>
    </source>
</evidence>
<dbReference type="AlphaFoldDB" id="A0A0F9YUG9"/>
<dbReference type="PROSITE" id="PS00633">
    <property type="entry name" value="BROMODOMAIN_1"/>
    <property type="match status" value="1"/>
</dbReference>
<dbReference type="InterPro" id="IPR018359">
    <property type="entry name" value="Bromodomain_CS"/>
</dbReference>
<dbReference type="VEuPathDB" id="MicrosporidiaDB:NCER_100616"/>
<name>A0A0F9YUG9_9MICR</name>
<evidence type="ECO:0000256" key="1">
    <source>
        <dbReference type="ARBA" id="ARBA00004123"/>
    </source>
</evidence>
<dbReference type="GO" id="GO:0005634">
    <property type="term" value="C:nucleus"/>
    <property type="evidence" value="ECO:0007669"/>
    <property type="project" value="UniProtKB-SubCell"/>
</dbReference>
<dbReference type="VEuPathDB" id="MicrosporidiaDB:G9O61_00g005690"/>
<dbReference type="RefSeq" id="XP_024331849.1">
    <property type="nucleotide sequence ID" value="XM_024476251.1"/>
</dbReference>
<dbReference type="EMBL" id="JPQZ01000007">
    <property type="protein sequence ID" value="KKO76107.1"/>
    <property type="molecule type" value="Genomic_DNA"/>
</dbReference>
<comment type="similarity">
    <text evidence="2">Belongs to the acetyltransferase family. GCN5 subfamily.</text>
</comment>
<dbReference type="InterPro" id="IPR001487">
    <property type="entry name" value="Bromodomain"/>
</dbReference>
<dbReference type="SUPFAM" id="SSF47370">
    <property type="entry name" value="Bromodomain"/>
    <property type="match status" value="1"/>
</dbReference>
<dbReference type="PANTHER" id="PTHR45750">
    <property type="entry name" value="GH11602P"/>
    <property type="match status" value="1"/>
</dbReference>
<keyword evidence="8" id="KW-0010">Activator</keyword>
<evidence type="ECO:0000256" key="11">
    <source>
        <dbReference type="ARBA" id="ARBA00023315"/>
    </source>
</evidence>
<dbReference type="GO" id="GO:0045944">
    <property type="term" value="P:positive regulation of transcription by RNA polymerase II"/>
    <property type="evidence" value="ECO:0007669"/>
    <property type="project" value="TreeGrafter"/>
</dbReference>
<dbReference type="PROSITE" id="PS51186">
    <property type="entry name" value="GNAT"/>
    <property type="match status" value="1"/>
</dbReference>
<feature type="domain" description="N-acetyltransferase" evidence="14">
    <location>
        <begin position="32"/>
        <end position="210"/>
    </location>
</feature>
<evidence type="ECO:0000313" key="15">
    <source>
        <dbReference type="EMBL" id="KKO76107.1"/>
    </source>
</evidence>
<proteinExistence type="inferred from homology"/>
<evidence type="ECO:0000256" key="2">
    <source>
        <dbReference type="ARBA" id="ARBA00008607"/>
    </source>
</evidence>
<comment type="caution">
    <text evidence="15">The sequence shown here is derived from an EMBL/GenBank/DDBJ whole genome shotgun (WGS) entry which is preliminary data.</text>
</comment>
<evidence type="ECO:0000256" key="7">
    <source>
        <dbReference type="ARBA" id="ARBA00023117"/>
    </source>
</evidence>
<reference evidence="15 16" key="1">
    <citation type="journal article" date="2015" name="Environ. Microbiol.">
        <title>Genome analyses suggest the presence of polyploidy and recent human-driven expansions in eight global populations of the honeybee pathogen Nosema ceranae.</title>
        <authorList>
            <person name="Pelin A."/>
            <person name="Selman M."/>
            <person name="Aris-Brosou S."/>
            <person name="Farinelli L."/>
            <person name="Corradi N."/>
        </authorList>
    </citation>
    <scope>NUCLEOTIDE SEQUENCE [LARGE SCALE GENOMIC DNA]</scope>
    <source>
        <strain evidence="15 16">PA08 1199</strain>
    </source>
</reference>
<evidence type="ECO:0000256" key="10">
    <source>
        <dbReference type="ARBA" id="ARBA00023242"/>
    </source>
</evidence>
<dbReference type="EC" id="2.3.1.48" evidence="3"/>
<dbReference type="SUPFAM" id="SSF55729">
    <property type="entry name" value="Acyl-CoA N-acyltransferases (Nat)"/>
    <property type="match status" value="1"/>
</dbReference>
<sequence length="385" mass="46138">MNFFEEHDEQNNKKTKELLLHENFKNNNIKLMFISNADKTTSSVLLIKLKTLFQKQLSKMPREYILRQIFDSKHINLIILNNKDNIVGGICYRPFYDRKFFEIVFCAVDQFYQVKGVGSFMMDILKEHTKNEIYKYTTDYKFTNQIIHDLNFYKKSYDKFIGNIFFITYADNSAVGYFKKQGFSQNLSFDSWIGYIKDYEGGTLMECNILWDINYLNKYEIIKNKRHEFIEELKKSTSFFKTYKIERPLFDIRSIPGVTADMRISTDKRNKENCLDGFIQLLINVLKNDPNSWPFLEPVNAKDVPEYYEIIKSPMDLSRIKDKFHKKLYTNLDVFISDVHLMLNNCFKFNARDTQYYKCAQALFEKFEERLKFYDESVKLWNLKN</sequence>
<dbReference type="InterPro" id="IPR000182">
    <property type="entry name" value="GNAT_dom"/>
</dbReference>
<dbReference type="Gene3D" id="1.20.920.10">
    <property type="entry name" value="Bromodomain-like"/>
    <property type="match status" value="1"/>
</dbReference>
<evidence type="ECO:0000259" key="14">
    <source>
        <dbReference type="PROSITE" id="PS51186"/>
    </source>
</evidence>
<dbReference type="InterPro" id="IPR037800">
    <property type="entry name" value="GCN5"/>
</dbReference>
<keyword evidence="16" id="KW-1185">Reference proteome</keyword>
<keyword evidence="9" id="KW-0804">Transcription</keyword>
<keyword evidence="10" id="KW-0539">Nucleus</keyword>
<dbReference type="PANTHER" id="PTHR45750:SF3">
    <property type="entry name" value="HISTONE ACETYLTRANSFERASE"/>
    <property type="match status" value="1"/>
</dbReference>
<comment type="subcellular location">
    <subcellularLocation>
        <location evidence="1">Nucleus</location>
    </subcellularLocation>
</comment>
<keyword evidence="6" id="KW-0805">Transcription regulation</keyword>
<dbReference type="CDD" id="cd04301">
    <property type="entry name" value="NAT_SF"/>
    <property type="match status" value="1"/>
</dbReference>
<evidence type="ECO:0000313" key="16">
    <source>
        <dbReference type="Proteomes" id="UP000034350"/>
    </source>
</evidence>
<feature type="domain" description="Bromo" evidence="13">
    <location>
        <begin position="287"/>
        <end position="357"/>
    </location>
</feature>
<dbReference type="OrthoDB" id="1937912at2759"/>
<dbReference type="GO" id="GO:0000123">
    <property type="term" value="C:histone acetyltransferase complex"/>
    <property type="evidence" value="ECO:0007669"/>
    <property type="project" value="TreeGrafter"/>
</dbReference>
<dbReference type="GO" id="GO:0010484">
    <property type="term" value="F:histone H3 acetyltransferase activity"/>
    <property type="evidence" value="ECO:0007669"/>
    <property type="project" value="TreeGrafter"/>
</dbReference>
<dbReference type="GeneID" id="36321203"/>
<keyword evidence="5" id="KW-0156">Chromatin regulator</keyword>
<dbReference type="OMA" id="HQPPKEW"/>
<gene>
    <name evidence="15" type="ORF">AAJ76_7000105823</name>
</gene>
<dbReference type="SMART" id="SM00297">
    <property type="entry name" value="BROMO"/>
    <property type="match status" value="1"/>
</dbReference>
<evidence type="ECO:0000256" key="3">
    <source>
        <dbReference type="ARBA" id="ARBA00013184"/>
    </source>
</evidence>
<dbReference type="PRINTS" id="PR00503">
    <property type="entry name" value="BROMODOMAIN"/>
</dbReference>
<organism evidence="15 16">
    <name type="scientific">Vairimorpha ceranae</name>
    <dbReference type="NCBI Taxonomy" id="40302"/>
    <lineage>
        <taxon>Eukaryota</taxon>
        <taxon>Fungi</taxon>
        <taxon>Fungi incertae sedis</taxon>
        <taxon>Microsporidia</taxon>
        <taxon>Nosematidae</taxon>
        <taxon>Vairimorpha</taxon>
    </lineage>
</organism>
<dbReference type="Pfam" id="PF00439">
    <property type="entry name" value="Bromodomain"/>
    <property type="match status" value="1"/>
</dbReference>
<evidence type="ECO:0000256" key="8">
    <source>
        <dbReference type="ARBA" id="ARBA00023159"/>
    </source>
</evidence>
<evidence type="ECO:0000256" key="9">
    <source>
        <dbReference type="ARBA" id="ARBA00023163"/>
    </source>
</evidence>
<protein>
    <recommendedName>
        <fullName evidence="3">histone acetyltransferase</fullName>
        <ecNumber evidence="3">2.3.1.48</ecNumber>
    </recommendedName>
</protein>
<keyword evidence="7 12" id="KW-0103">Bromodomain</keyword>
<dbReference type="InterPro" id="IPR016181">
    <property type="entry name" value="Acyl_CoA_acyltransferase"/>
</dbReference>
<dbReference type="PROSITE" id="PS50014">
    <property type="entry name" value="BROMODOMAIN_2"/>
    <property type="match status" value="1"/>
</dbReference>
<accession>A0A0F9YUG9</accession>